<dbReference type="OrthoDB" id="9832605at2"/>
<dbReference type="EMBL" id="JAAAMU010000024">
    <property type="protein sequence ID" value="NBC72885.1"/>
    <property type="molecule type" value="Genomic_DNA"/>
</dbReference>
<comment type="caution">
    <text evidence="1">The sequence shown here is derived from an EMBL/GenBank/DDBJ whole genome shotgun (WGS) entry which is preliminary data.</text>
</comment>
<protein>
    <submittedName>
        <fullName evidence="1">Uncharacterized protein</fullName>
    </submittedName>
</protein>
<proteinExistence type="predicted"/>
<dbReference type="Proteomes" id="UP000558113">
    <property type="component" value="Unassembled WGS sequence"/>
</dbReference>
<evidence type="ECO:0000313" key="2">
    <source>
        <dbReference type="Proteomes" id="UP000558113"/>
    </source>
</evidence>
<organism evidence="1 2">
    <name type="scientific">Paenibacillus sacheonensis</name>
    <dbReference type="NCBI Taxonomy" id="742054"/>
    <lineage>
        <taxon>Bacteria</taxon>
        <taxon>Bacillati</taxon>
        <taxon>Bacillota</taxon>
        <taxon>Bacilli</taxon>
        <taxon>Bacillales</taxon>
        <taxon>Paenibacillaceae</taxon>
        <taxon>Paenibacillus</taxon>
    </lineage>
</organism>
<accession>A0A7X5C417</accession>
<dbReference type="AlphaFoldDB" id="A0A7X5C417"/>
<sequence length="582" mass="67165">MDATAAYTNFERPTEVTKFIEEMNVEDFNVFVHTIMQDEDSEKQRVFAKHLVSEKFWSTKTQQFIRIVSIAESDLAYFLGQYLWDDYNRSKMYLEFKVFAPGLYACFYQRNKLKLPTPDILIPEFFFGQLLIKTEENSLKEILFSPKHKKKLRLLLEEEYDEITELAKEKWVARYSGILSEILDSVEDIEPVKLVERLEEEKHTTKINTEYKPILESTHSENLHIEPSKLVEWPVDEKRNAQTDIENRLETISINSEDVVFLTASTDSKLEIINGQKCLSDADELLLIWINSAKDKTSLLEIVDNLIIVHQAFGLDSQNAMLIRASTLCYKRKLSPAELSEILLKLNLIERYFDYYPYLQSESNILVELVNVLLSNGESEQAINGLIKLSNHSHSEVSVEAAHLLISLIENKHYLVKPILHRLKGQGARLFVEELTKRFAEMAAINKDISLQLSEKDRLLDKQKIYTLQELGESIKDIIRTMETKAADLIRSGNQDNYFIHFVQMLRRKLSRSGLMPIEELHKLGSIVDIERGIHIKDGTGEAPFILKSLGLKSNGSDHIEFIIDYPRVESNNKTGEVDQDA</sequence>
<keyword evidence="2" id="KW-1185">Reference proteome</keyword>
<dbReference type="RefSeq" id="WP_161704306.1">
    <property type="nucleotide sequence ID" value="NZ_JAAAMU010000024.1"/>
</dbReference>
<evidence type="ECO:0000313" key="1">
    <source>
        <dbReference type="EMBL" id="NBC72885.1"/>
    </source>
</evidence>
<name>A0A7X5C417_9BACL</name>
<reference evidence="1 2" key="1">
    <citation type="submission" date="2020-01" db="EMBL/GenBank/DDBJ databases">
        <title>Paenibacillus soybeanensis sp. nov. isolated from the nodules of soybean (Glycine max(L.) Merr).</title>
        <authorList>
            <person name="Wang H."/>
        </authorList>
    </citation>
    <scope>NUCLEOTIDE SEQUENCE [LARGE SCALE GENOMIC DNA]</scope>
    <source>
        <strain evidence="1 2">DSM 23054</strain>
    </source>
</reference>
<gene>
    <name evidence="1" type="ORF">GT003_28220</name>
</gene>